<dbReference type="RefSeq" id="WP_086434340.1">
    <property type="nucleotide sequence ID" value="NZ_FXWH01000001.1"/>
</dbReference>
<dbReference type="Proteomes" id="UP000194450">
    <property type="component" value="Unassembled WGS sequence"/>
</dbReference>
<dbReference type="Pfam" id="PF00111">
    <property type="entry name" value="Fer2"/>
    <property type="match status" value="1"/>
</dbReference>
<dbReference type="InterPro" id="IPR006058">
    <property type="entry name" value="2Fe2S_fd_BS"/>
</dbReference>
<evidence type="ECO:0000313" key="4">
    <source>
        <dbReference type="Proteomes" id="UP000194450"/>
    </source>
</evidence>
<evidence type="ECO:0000313" key="3">
    <source>
        <dbReference type="EMBL" id="SMQ65325.1"/>
    </source>
</evidence>
<dbReference type="InterPro" id="IPR012675">
    <property type="entry name" value="Beta-grasp_dom_sf"/>
</dbReference>
<dbReference type="EMBL" id="FXWH01000001">
    <property type="protein sequence ID" value="SMQ65325.1"/>
    <property type="molecule type" value="Genomic_DNA"/>
</dbReference>
<dbReference type="CDD" id="cd00207">
    <property type="entry name" value="fer2"/>
    <property type="match status" value="1"/>
</dbReference>
<dbReference type="NCBIfam" id="NF007985">
    <property type="entry name" value="PRK10713.1"/>
    <property type="match status" value="1"/>
</dbReference>
<dbReference type="SUPFAM" id="SSF54292">
    <property type="entry name" value="2Fe-2S ferredoxin-like"/>
    <property type="match status" value="1"/>
</dbReference>
<keyword evidence="1" id="KW-0830">Ubiquinone</keyword>
<gene>
    <name evidence="3" type="ORF">SAMN06297229_1240</name>
</gene>
<dbReference type="AlphaFoldDB" id="A0A1Y6ERJ6"/>
<dbReference type="PROSITE" id="PS51085">
    <property type="entry name" value="2FE2S_FER_2"/>
    <property type="match status" value="1"/>
</dbReference>
<dbReference type="OrthoDB" id="9796486at2"/>
<sequence>MSDTFKVKVNGQRELTVSASTDGSQGTLLDALEKEQVEVHYHCRNGFCGACRTKLKSGEVTYINEPLAFVRSGDILPCCCVPASDLDIEH</sequence>
<dbReference type="Gene3D" id="3.10.20.30">
    <property type="match status" value="1"/>
</dbReference>
<accession>A0A1Y6ERJ6</accession>
<evidence type="ECO:0000256" key="1">
    <source>
        <dbReference type="ARBA" id="ARBA00023075"/>
    </source>
</evidence>
<proteinExistence type="predicted"/>
<keyword evidence="4" id="KW-1185">Reference proteome</keyword>
<dbReference type="PROSITE" id="PS00197">
    <property type="entry name" value="2FE2S_FER_1"/>
    <property type="match status" value="1"/>
</dbReference>
<dbReference type="GO" id="GO:0051537">
    <property type="term" value="F:2 iron, 2 sulfur cluster binding"/>
    <property type="evidence" value="ECO:0007669"/>
    <property type="project" value="InterPro"/>
</dbReference>
<feature type="domain" description="2Fe-2S ferredoxin-type" evidence="2">
    <location>
        <begin position="3"/>
        <end position="90"/>
    </location>
</feature>
<reference evidence="4" key="1">
    <citation type="submission" date="2017-04" db="EMBL/GenBank/DDBJ databases">
        <authorList>
            <person name="Varghese N."/>
            <person name="Submissions S."/>
        </authorList>
    </citation>
    <scope>NUCLEOTIDE SEQUENCE [LARGE SCALE GENOMIC DNA]</scope>
</reference>
<name>A0A1Y6ERJ6_9GAMM</name>
<dbReference type="InterPro" id="IPR036010">
    <property type="entry name" value="2Fe-2S_ferredoxin-like_sf"/>
</dbReference>
<organism evidence="3 4">
    <name type="scientific">Pseudidiomarina planktonica</name>
    <dbReference type="NCBI Taxonomy" id="1323738"/>
    <lineage>
        <taxon>Bacteria</taxon>
        <taxon>Pseudomonadati</taxon>
        <taxon>Pseudomonadota</taxon>
        <taxon>Gammaproteobacteria</taxon>
        <taxon>Alteromonadales</taxon>
        <taxon>Idiomarinaceae</taxon>
        <taxon>Pseudidiomarina</taxon>
    </lineage>
</organism>
<dbReference type="InterPro" id="IPR001041">
    <property type="entry name" value="2Fe-2S_ferredoxin-type"/>
</dbReference>
<protein>
    <submittedName>
        <fullName evidence="3">Ferredoxin</fullName>
    </submittedName>
</protein>
<evidence type="ECO:0000259" key="2">
    <source>
        <dbReference type="PROSITE" id="PS51085"/>
    </source>
</evidence>